<dbReference type="InterPro" id="IPR050109">
    <property type="entry name" value="HTH-type_TetR-like_transc_reg"/>
</dbReference>
<evidence type="ECO:0000256" key="5">
    <source>
        <dbReference type="PROSITE-ProRule" id="PRU00335"/>
    </source>
</evidence>
<proteinExistence type="predicted"/>
<dbReference type="InterPro" id="IPR036271">
    <property type="entry name" value="Tet_transcr_reg_TetR-rel_C_sf"/>
</dbReference>
<evidence type="ECO:0000256" key="2">
    <source>
        <dbReference type="ARBA" id="ARBA00023015"/>
    </source>
</evidence>
<evidence type="ECO:0000256" key="1">
    <source>
        <dbReference type="ARBA" id="ARBA00022491"/>
    </source>
</evidence>
<evidence type="ECO:0000256" key="6">
    <source>
        <dbReference type="SAM" id="MobiDB-lite"/>
    </source>
</evidence>
<dbReference type="Proteomes" id="UP000002247">
    <property type="component" value="Chromosome"/>
</dbReference>
<gene>
    <name evidence="8" type="ordered locus">Srot_0391</name>
</gene>
<dbReference type="GO" id="GO:0000976">
    <property type="term" value="F:transcription cis-regulatory region binding"/>
    <property type="evidence" value="ECO:0007669"/>
    <property type="project" value="TreeGrafter"/>
</dbReference>
<dbReference type="AlphaFoldDB" id="D6ZBQ1"/>
<feature type="domain" description="HTH tetR-type" evidence="7">
    <location>
        <begin position="51"/>
        <end position="111"/>
    </location>
</feature>
<keyword evidence="3 5" id="KW-0238">DNA-binding</keyword>
<dbReference type="PANTHER" id="PTHR30055">
    <property type="entry name" value="HTH-TYPE TRANSCRIPTIONAL REGULATOR RUTR"/>
    <property type="match status" value="1"/>
</dbReference>
<dbReference type="Pfam" id="PF13977">
    <property type="entry name" value="TetR_C_6"/>
    <property type="match status" value="1"/>
</dbReference>
<keyword evidence="4" id="KW-0804">Transcription</keyword>
<feature type="DNA-binding region" description="H-T-H motif" evidence="5">
    <location>
        <begin position="74"/>
        <end position="93"/>
    </location>
</feature>
<dbReference type="PRINTS" id="PR00455">
    <property type="entry name" value="HTHTETR"/>
</dbReference>
<dbReference type="GO" id="GO:0003700">
    <property type="term" value="F:DNA-binding transcription factor activity"/>
    <property type="evidence" value="ECO:0007669"/>
    <property type="project" value="TreeGrafter"/>
</dbReference>
<dbReference type="PROSITE" id="PS50977">
    <property type="entry name" value="HTH_TETR_2"/>
    <property type="match status" value="1"/>
</dbReference>
<keyword evidence="1" id="KW-0678">Repressor</keyword>
<evidence type="ECO:0000259" key="7">
    <source>
        <dbReference type="PROSITE" id="PS50977"/>
    </source>
</evidence>
<dbReference type="SUPFAM" id="SSF46689">
    <property type="entry name" value="Homeodomain-like"/>
    <property type="match status" value="1"/>
</dbReference>
<organism evidence="8 9">
    <name type="scientific">Segniliparus rotundus (strain ATCC BAA-972 / CDC 1076 / CIP 108378 / DSM 44985 / JCM 13578)</name>
    <dbReference type="NCBI Taxonomy" id="640132"/>
    <lineage>
        <taxon>Bacteria</taxon>
        <taxon>Bacillati</taxon>
        <taxon>Actinomycetota</taxon>
        <taxon>Actinomycetes</taxon>
        <taxon>Mycobacteriales</taxon>
        <taxon>Segniliparaceae</taxon>
        <taxon>Segniliparus</taxon>
    </lineage>
</organism>
<dbReference type="STRING" id="640132.Srot_0391"/>
<reference evidence="8 9" key="1">
    <citation type="journal article" date="2010" name="Stand. Genomic Sci.">
        <title>Complete genome sequence of Segniliparus rotundus type strain (CDC 1076).</title>
        <authorList>
            <person name="Sikorski J."/>
            <person name="Lapidus A."/>
            <person name="Copeland A."/>
            <person name="Misra M."/>
            <person name="Glavina Del Rio T."/>
            <person name="Nolan M."/>
            <person name="Lucas S."/>
            <person name="Chen F."/>
            <person name="Tice H."/>
            <person name="Cheng J.F."/>
            <person name="Jando M."/>
            <person name="Schneider S."/>
            <person name="Bruce D."/>
            <person name="Goodwin L."/>
            <person name="Pitluck S."/>
            <person name="Liolios K."/>
            <person name="Mikhailova N."/>
            <person name="Pati A."/>
            <person name="Ivanova N."/>
            <person name="Mavromatis K."/>
            <person name="Chen A."/>
            <person name="Palaniappan K."/>
            <person name="Chertkov O."/>
            <person name="Land M."/>
            <person name="Hauser L."/>
            <person name="Chang Y.J."/>
            <person name="Jeffries C.D."/>
            <person name="Brettin T."/>
            <person name="Detter J.C."/>
            <person name="Han C."/>
            <person name="Rohde M."/>
            <person name="Goker M."/>
            <person name="Bristow J."/>
            <person name="Eisen J.A."/>
            <person name="Markowitz V."/>
            <person name="Hugenholtz P."/>
            <person name="Kyrpides N.C."/>
            <person name="Klenk H.P."/>
        </authorList>
    </citation>
    <scope>NUCLEOTIDE SEQUENCE [LARGE SCALE GENOMIC DNA]</scope>
    <source>
        <strain evidence="9">ATCC BAA-972 / CDC 1076 / CIP 108378 / DSM 44985 / JCM 13578</strain>
    </source>
</reference>
<keyword evidence="9" id="KW-1185">Reference proteome</keyword>
<evidence type="ECO:0000313" key="8">
    <source>
        <dbReference type="EMBL" id="ADG96878.1"/>
    </source>
</evidence>
<feature type="compositionally biased region" description="Polar residues" evidence="6">
    <location>
        <begin position="1"/>
        <end position="12"/>
    </location>
</feature>
<dbReference type="EMBL" id="CP001958">
    <property type="protein sequence ID" value="ADG96878.1"/>
    <property type="molecule type" value="Genomic_DNA"/>
</dbReference>
<keyword evidence="2" id="KW-0805">Transcription regulation</keyword>
<evidence type="ECO:0000256" key="3">
    <source>
        <dbReference type="ARBA" id="ARBA00023125"/>
    </source>
</evidence>
<protein>
    <submittedName>
        <fullName evidence="8">Transcriptional regulator, TetR family</fullName>
    </submittedName>
</protein>
<dbReference type="PANTHER" id="PTHR30055:SF226">
    <property type="entry name" value="HTH-TYPE TRANSCRIPTIONAL REGULATOR PKSA"/>
    <property type="match status" value="1"/>
</dbReference>
<feature type="compositionally biased region" description="Low complexity" evidence="6">
    <location>
        <begin position="20"/>
        <end position="37"/>
    </location>
</feature>
<dbReference type="Gene3D" id="1.10.357.10">
    <property type="entry name" value="Tetracycline Repressor, domain 2"/>
    <property type="match status" value="1"/>
</dbReference>
<dbReference type="InterPro" id="IPR009057">
    <property type="entry name" value="Homeodomain-like_sf"/>
</dbReference>
<dbReference type="Pfam" id="PF00440">
    <property type="entry name" value="TetR_N"/>
    <property type="match status" value="1"/>
</dbReference>
<evidence type="ECO:0000256" key="4">
    <source>
        <dbReference type="ARBA" id="ARBA00023163"/>
    </source>
</evidence>
<sequence length="239" mass="26859">MQSRTRASSNAKTPRKTAVKKTSAAKKTPAAKKNPASRIPIPKRQRRPTRAEVRKRLLDAALIVFGELGYTAASLDIVAAAAGLTKGAVYSNFSSKDELYFAMIEDQLERRVAETNFAASGSADLDEISRFFTSNIFKERHWRLVWLEYWARVVREEELRQPYLQARQQFATRIKEAFGPVRENLAKEAAGKKPSVELTEEELATVLLAVNEGLTVQALPDPEKYPKELLGKLLRKLLS</sequence>
<dbReference type="KEGG" id="srt:Srot_0391"/>
<dbReference type="SUPFAM" id="SSF48498">
    <property type="entry name" value="Tetracyclin repressor-like, C-terminal domain"/>
    <property type="match status" value="1"/>
</dbReference>
<name>D6ZBQ1_SEGRD</name>
<dbReference type="HOGENOM" id="CLU_069356_15_11_11"/>
<accession>D6ZBQ1</accession>
<evidence type="ECO:0000313" key="9">
    <source>
        <dbReference type="Proteomes" id="UP000002247"/>
    </source>
</evidence>
<feature type="region of interest" description="Disordered" evidence="6">
    <location>
        <begin position="1"/>
        <end position="50"/>
    </location>
</feature>
<dbReference type="InterPro" id="IPR039538">
    <property type="entry name" value="BetI_C"/>
</dbReference>
<dbReference type="InterPro" id="IPR001647">
    <property type="entry name" value="HTH_TetR"/>
</dbReference>
<dbReference type="eggNOG" id="COG1309">
    <property type="taxonomic scope" value="Bacteria"/>
</dbReference>